<dbReference type="RefSeq" id="WP_118260743.1">
    <property type="nucleotide sequence ID" value="NZ_CALBWO010000036.1"/>
</dbReference>
<evidence type="ECO:0000313" key="7">
    <source>
        <dbReference type="Proteomes" id="UP000283589"/>
    </source>
</evidence>
<dbReference type="InterPro" id="IPR036866">
    <property type="entry name" value="RibonucZ/Hydroxyglut_hydro"/>
</dbReference>
<evidence type="ECO:0000256" key="4">
    <source>
        <dbReference type="ARBA" id="ARBA00022833"/>
    </source>
</evidence>
<name>A0A412WZC9_9BACT</name>
<dbReference type="AlphaFoldDB" id="A0A412WZC9"/>
<dbReference type="Proteomes" id="UP000283589">
    <property type="component" value="Unassembled WGS sequence"/>
</dbReference>
<comment type="caution">
    <text evidence="6">The sequence shown here is derived from an EMBL/GenBank/DDBJ whole genome shotgun (WGS) entry which is preliminary data.</text>
</comment>
<dbReference type="InterPro" id="IPR051453">
    <property type="entry name" value="MBL_Glyoxalase_II"/>
</dbReference>
<evidence type="ECO:0000313" key="6">
    <source>
        <dbReference type="EMBL" id="RGV33080.1"/>
    </source>
</evidence>
<evidence type="ECO:0000256" key="1">
    <source>
        <dbReference type="ARBA" id="ARBA00001947"/>
    </source>
</evidence>
<dbReference type="Gene3D" id="3.60.15.10">
    <property type="entry name" value="Ribonuclease Z/Hydroxyacylglutathione hydrolase-like"/>
    <property type="match status" value="1"/>
</dbReference>
<organism evidence="6 7">
    <name type="scientific">Butyricimonas virosa</name>
    <dbReference type="NCBI Taxonomy" id="544645"/>
    <lineage>
        <taxon>Bacteria</taxon>
        <taxon>Pseudomonadati</taxon>
        <taxon>Bacteroidota</taxon>
        <taxon>Bacteroidia</taxon>
        <taxon>Bacteroidales</taxon>
        <taxon>Odoribacteraceae</taxon>
        <taxon>Butyricimonas</taxon>
    </lineage>
</organism>
<dbReference type="EMBL" id="QRZA01000015">
    <property type="protein sequence ID" value="RGV33080.1"/>
    <property type="molecule type" value="Genomic_DNA"/>
</dbReference>
<comment type="cofactor">
    <cofactor evidence="1">
        <name>Zn(2+)</name>
        <dbReference type="ChEBI" id="CHEBI:29105"/>
    </cofactor>
</comment>
<gene>
    <name evidence="6" type="ORF">DWW18_12080</name>
</gene>
<dbReference type="InterPro" id="IPR001279">
    <property type="entry name" value="Metallo-B-lactamas"/>
</dbReference>
<dbReference type="CDD" id="cd06262">
    <property type="entry name" value="metallo-hydrolase-like_MBL-fold"/>
    <property type="match status" value="1"/>
</dbReference>
<dbReference type="Pfam" id="PF00753">
    <property type="entry name" value="Lactamase_B"/>
    <property type="match status" value="1"/>
</dbReference>
<evidence type="ECO:0000259" key="5">
    <source>
        <dbReference type="SMART" id="SM00849"/>
    </source>
</evidence>
<accession>A0A412WZC9</accession>
<dbReference type="SMART" id="SM00849">
    <property type="entry name" value="Lactamase_B"/>
    <property type="match status" value="1"/>
</dbReference>
<keyword evidence="2" id="KW-0479">Metal-binding</keyword>
<dbReference type="PANTHER" id="PTHR46233">
    <property type="entry name" value="HYDROXYACYLGLUTATHIONE HYDROLASE GLOC"/>
    <property type="match status" value="1"/>
</dbReference>
<proteinExistence type="predicted"/>
<sequence>MEIVRIVNTVFSSNTYVLREEGMDWCWLVDVGDIDPVLECIGGEVTIRGVFLTHTHYDHLYGINRLIDLFPQCVVYTSGAGVEGIYSDKLNFSRYHDDPVVFKGDHVRVVCDGDRIELLPGEFLTVLETPGHDKSCLTYYTESVVFSGDSFIPGVKVITTFPRSDKQEAARSVEEILKLVEGRDLYPGHGDIAFGNVVF</sequence>
<protein>
    <submittedName>
        <fullName evidence="6">MBL fold metallo-hydrolase</fullName>
    </submittedName>
</protein>
<keyword evidence="4" id="KW-0862">Zinc</keyword>
<dbReference type="SUPFAM" id="SSF56281">
    <property type="entry name" value="Metallo-hydrolase/oxidoreductase"/>
    <property type="match status" value="1"/>
</dbReference>
<dbReference type="PANTHER" id="PTHR46233:SF3">
    <property type="entry name" value="HYDROXYACYLGLUTATHIONE HYDROLASE GLOC"/>
    <property type="match status" value="1"/>
</dbReference>
<reference evidence="6 7" key="1">
    <citation type="submission" date="2018-08" db="EMBL/GenBank/DDBJ databases">
        <title>A genome reference for cultivated species of the human gut microbiota.</title>
        <authorList>
            <person name="Zou Y."/>
            <person name="Xue W."/>
            <person name="Luo G."/>
        </authorList>
    </citation>
    <scope>NUCLEOTIDE SEQUENCE [LARGE SCALE GENOMIC DNA]</scope>
    <source>
        <strain evidence="6 7">AF14-49</strain>
    </source>
</reference>
<evidence type="ECO:0000256" key="3">
    <source>
        <dbReference type="ARBA" id="ARBA00022801"/>
    </source>
</evidence>
<dbReference type="GO" id="GO:0046872">
    <property type="term" value="F:metal ion binding"/>
    <property type="evidence" value="ECO:0007669"/>
    <property type="project" value="UniProtKB-KW"/>
</dbReference>
<feature type="domain" description="Metallo-beta-lactamase" evidence="5">
    <location>
        <begin position="12"/>
        <end position="189"/>
    </location>
</feature>
<dbReference type="GO" id="GO:0016787">
    <property type="term" value="F:hydrolase activity"/>
    <property type="evidence" value="ECO:0007669"/>
    <property type="project" value="UniProtKB-KW"/>
</dbReference>
<keyword evidence="3 6" id="KW-0378">Hydrolase</keyword>
<evidence type="ECO:0000256" key="2">
    <source>
        <dbReference type="ARBA" id="ARBA00022723"/>
    </source>
</evidence>